<dbReference type="Proteomes" id="UP000306340">
    <property type="component" value="Unassembled WGS sequence"/>
</dbReference>
<dbReference type="RefSeq" id="WP_136794632.1">
    <property type="nucleotide sequence ID" value="NZ_SWAU01000426.1"/>
</dbReference>
<dbReference type="SMART" id="SM00257">
    <property type="entry name" value="LysM"/>
    <property type="match status" value="1"/>
</dbReference>
<feature type="non-terminal residue" evidence="2">
    <location>
        <position position="1"/>
    </location>
</feature>
<dbReference type="PROSITE" id="PS51782">
    <property type="entry name" value="LYSM"/>
    <property type="match status" value="1"/>
</dbReference>
<gene>
    <name evidence="2" type="ORF">FAZ78_23675</name>
</gene>
<dbReference type="EMBL" id="SWAU01000426">
    <property type="protein sequence ID" value="TKA94195.1"/>
    <property type="molecule type" value="Genomic_DNA"/>
</dbReference>
<dbReference type="Pfam" id="PF01476">
    <property type="entry name" value="LysM"/>
    <property type="match status" value="1"/>
</dbReference>
<evidence type="ECO:0000313" key="3">
    <source>
        <dbReference type="Proteomes" id="UP000306340"/>
    </source>
</evidence>
<sequence length="81" mass="8512">PDAPPALAAPGSPGAVAEADAAAGGPITVTVQPGFTLWRIAEDNFGSGIRYVQVYEANRDRIRDADLIYPGQVFTLPSRTD</sequence>
<dbReference type="AlphaFoldDB" id="A0A4U0YRD5"/>
<dbReference type="PANTHER" id="PTHR34700">
    <property type="entry name" value="POTASSIUM BINDING PROTEIN KBP"/>
    <property type="match status" value="1"/>
</dbReference>
<reference evidence="2 3" key="1">
    <citation type="submission" date="2019-04" db="EMBL/GenBank/DDBJ databases">
        <title>Crypto-aerobic microbial life in anoxic (sulfidic) marine sediments.</title>
        <authorList>
            <person name="Bhattacharya S."/>
            <person name="Roy C."/>
            <person name="Mondal N."/>
            <person name="Sarkar J."/>
            <person name="Mandal S."/>
            <person name="Rameez M.J."/>
            <person name="Ghosh W."/>
        </authorList>
    </citation>
    <scope>NUCLEOTIDE SEQUENCE [LARGE SCALE GENOMIC DNA]</scope>
    <source>
        <strain evidence="2 3">SBBC</strain>
    </source>
</reference>
<accession>A0A4U0YRD5</accession>
<comment type="caution">
    <text evidence="2">The sequence shown here is derived from an EMBL/GenBank/DDBJ whole genome shotgun (WGS) entry which is preliminary data.</text>
</comment>
<dbReference type="InterPro" id="IPR036779">
    <property type="entry name" value="LysM_dom_sf"/>
</dbReference>
<dbReference type="Gene3D" id="3.10.350.10">
    <property type="entry name" value="LysM domain"/>
    <property type="match status" value="1"/>
</dbReference>
<organism evidence="2 3">
    <name type="scientific">Cereibacter changlensis</name>
    <dbReference type="NCBI Taxonomy" id="402884"/>
    <lineage>
        <taxon>Bacteria</taxon>
        <taxon>Pseudomonadati</taxon>
        <taxon>Pseudomonadota</taxon>
        <taxon>Alphaproteobacteria</taxon>
        <taxon>Rhodobacterales</taxon>
        <taxon>Paracoccaceae</taxon>
        <taxon>Cereibacter</taxon>
    </lineage>
</organism>
<dbReference type="PANTHER" id="PTHR34700:SF4">
    <property type="entry name" value="PHAGE-LIKE ELEMENT PBSX PROTEIN XKDP"/>
    <property type="match status" value="1"/>
</dbReference>
<dbReference type="SUPFAM" id="SSF54106">
    <property type="entry name" value="LysM domain"/>
    <property type="match status" value="1"/>
</dbReference>
<evidence type="ECO:0000313" key="2">
    <source>
        <dbReference type="EMBL" id="TKA94195.1"/>
    </source>
</evidence>
<dbReference type="InterPro" id="IPR018392">
    <property type="entry name" value="LysM"/>
</dbReference>
<dbReference type="CDD" id="cd00118">
    <property type="entry name" value="LysM"/>
    <property type="match status" value="1"/>
</dbReference>
<dbReference type="InterPro" id="IPR052196">
    <property type="entry name" value="Bact_Kbp"/>
</dbReference>
<proteinExistence type="predicted"/>
<evidence type="ECO:0000259" key="1">
    <source>
        <dbReference type="PROSITE" id="PS51782"/>
    </source>
</evidence>
<name>A0A4U0YRD5_9RHOB</name>
<feature type="domain" description="LysM" evidence="1">
    <location>
        <begin position="27"/>
        <end position="76"/>
    </location>
</feature>
<protein>
    <submittedName>
        <fullName evidence="2">LysM peptidoglycan-binding domain-containing protein</fullName>
    </submittedName>
</protein>